<organism evidence="2 3">
    <name type="scientific">Candidatus Ryanbacteria bacterium RIFCSPLOWO2_02_FULL_45_11c</name>
    <dbReference type="NCBI Taxonomy" id="1802128"/>
    <lineage>
        <taxon>Bacteria</taxon>
        <taxon>Candidatus Ryaniibacteriota</taxon>
    </lineage>
</organism>
<dbReference type="EMBL" id="MHNY01000035">
    <property type="protein sequence ID" value="OGZ54905.1"/>
    <property type="molecule type" value="Genomic_DNA"/>
</dbReference>
<comment type="caution">
    <text evidence="2">The sequence shown here is derived from an EMBL/GenBank/DDBJ whole genome shotgun (WGS) entry which is preliminary data.</text>
</comment>
<dbReference type="AlphaFoldDB" id="A0A1G2GXG1"/>
<evidence type="ECO:0000313" key="3">
    <source>
        <dbReference type="Proteomes" id="UP000178186"/>
    </source>
</evidence>
<reference evidence="2 3" key="1">
    <citation type="journal article" date="2016" name="Nat. Commun.">
        <title>Thousands of microbial genomes shed light on interconnected biogeochemical processes in an aquifer system.</title>
        <authorList>
            <person name="Anantharaman K."/>
            <person name="Brown C.T."/>
            <person name="Hug L.A."/>
            <person name="Sharon I."/>
            <person name="Castelle C.J."/>
            <person name="Probst A.J."/>
            <person name="Thomas B.C."/>
            <person name="Singh A."/>
            <person name="Wilkins M.J."/>
            <person name="Karaoz U."/>
            <person name="Brodie E.L."/>
            <person name="Williams K.H."/>
            <person name="Hubbard S.S."/>
            <person name="Banfield J.F."/>
        </authorList>
    </citation>
    <scope>NUCLEOTIDE SEQUENCE [LARGE SCALE GENOMIC DNA]</scope>
</reference>
<evidence type="ECO:0000313" key="2">
    <source>
        <dbReference type="EMBL" id="OGZ54905.1"/>
    </source>
</evidence>
<feature type="transmembrane region" description="Helical" evidence="1">
    <location>
        <begin position="42"/>
        <end position="65"/>
    </location>
</feature>
<accession>A0A1G2GXG1</accession>
<protein>
    <submittedName>
        <fullName evidence="2">Uncharacterized protein</fullName>
    </submittedName>
</protein>
<proteinExistence type="predicted"/>
<gene>
    <name evidence="2" type="ORF">A3H64_02075</name>
</gene>
<keyword evidence="1" id="KW-1133">Transmembrane helix</keyword>
<keyword evidence="1" id="KW-0472">Membrane</keyword>
<name>A0A1G2GXG1_9BACT</name>
<keyword evidence="1" id="KW-0812">Transmembrane</keyword>
<sequence>MNLKKCITTSIAGTLIEAIGMGLDIMHHVNIGIKSPEGLLTPFHGLIFVGFVINFIGVLLTLVFLRRQ</sequence>
<evidence type="ECO:0000256" key="1">
    <source>
        <dbReference type="SAM" id="Phobius"/>
    </source>
</evidence>
<dbReference type="Proteomes" id="UP000178186">
    <property type="component" value="Unassembled WGS sequence"/>
</dbReference>